<comment type="caution">
    <text evidence="5">The sequence shown here is derived from an EMBL/GenBank/DDBJ whole genome shotgun (WGS) entry which is preliminary data.</text>
</comment>
<dbReference type="RefSeq" id="XP_046009648.1">
    <property type="nucleotide sequence ID" value="XM_046162027.1"/>
</dbReference>
<evidence type="ECO:0000259" key="2">
    <source>
        <dbReference type="Pfam" id="PF07944"/>
    </source>
</evidence>
<feature type="domain" description="Non-reducing end beta-L-arabinofuranosidase-like GH127 C-terminal" evidence="4">
    <location>
        <begin position="522"/>
        <end position="652"/>
    </location>
</feature>
<keyword evidence="6" id="KW-1185">Reference proteome</keyword>
<dbReference type="InterPro" id="IPR049174">
    <property type="entry name" value="Beta-AFase-like"/>
</dbReference>
<dbReference type="InterPro" id="IPR008928">
    <property type="entry name" value="6-hairpin_glycosidase_sf"/>
</dbReference>
<dbReference type="EMBL" id="JAGTJQ010000008">
    <property type="protein sequence ID" value="KAH7026431.1"/>
    <property type="molecule type" value="Genomic_DNA"/>
</dbReference>
<dbReference type="Pfam" id="PF20737">
    <property type="entry name" value="Glyco_hydro127C"/>
    <property type="match status" value="1"/>
</dbReference>
<evidence type="ECO:0000256" key="1">
    <source>
        <dbReference type="SAM" id="MobiDB-lite"/>
    </source>
</evidence>
<evidence type="ECO:0000313" key="6">
    <source>
        <dbReference type="Proteomes" id="UP000756346"/>
    </source>
</evidence>
<dbReference type="Pfam" id="PF20736">
    <property type="entry name" value="Glyco_hydro127M"/>
    <property type="match status" value="1"/>
</dbReference>
<feature type="domain" description="Non-reducing end beta-L-arabinofuranosidase-like GH127 middle" evidence="3">
    <location>
        <begin position="418"/>
        <end position="496"/>
    </location>
</feature>
<dbReference type="Proteomes" id="UP000756346">
    <property type="component" value="Unassembled WGS sequence"/>
</dbReference>
<feature type="domain" description="Non-reducing end beta-L-arabinofuranosidase-like GH127 catalytic" evidence="2">
    <location>
        <begin position="63"/>
        <end position="401"/>
    </location>
</feature>
<dbReference type="GO" id="GO:0005975">
    <property type="term" value="P:carbohydrate metabolic process"/>
    <property type="evidence" value="ECO:0007669"/>
    <property type="project" value="InterPro"/>
</dbReference>
<dbReference type="GeneID" id="70191573"/>
<feature type="region of interest" description="Disordered" evidence="1">
    <location>
        <begin position="596"/>
        <end position="616"/>
    </location>
</feature>
<dbReference type="OrthoDB" id="654211at2759"/>
<evidence type="ECO:0000313" key="5">
    <source>
        <dbReference type="EMBL" id="KAH7026431.1"/>
    </source>
</evidence>
<accession>A0A9P8Y1P1</accession>
<proteinExistence type="predicted"/>
<dbReference type="Pfam" id="PF07944">
    <property type="entry name" value="Beta-AFase-like_GH127_cat"/>
    <property type="match status" value="1"/>
</dbReference>
<name>A0A9P8Y1P1_9PEZI</name>
<dbReference type="InterPro" id="IPR012878">
    <property type="entry name" value="Beta-AFase-like_GH127_cat"/>
</dbReference>
<organism evidence="5 6">
    <name type="scientific">Microdochium trichocladiopsis</name>
    <dbReference type="NCBI Taxonomy" id="1682393"/>
    <lineage>
        <taxon>Eukaryota</taxon>
        <taxon>Fungi</taxon>
        <taxon>Dikarya</taxon>
        <taxon>Ascomycota</taxon>
        <taxon>Pezizomycotina</taxon>
        <taxon>Sordariomycetes</taxon>
        <taxon>Xylariomycetidae</taxon>
        <taxon>Xylariales</taxon>
        <taxon>Microdochiaceae</taxon>
        <taxon>Microdochium</taxon>
    </lineage>
</organism>
<gene>
    <name evidence="5" type="ORF">B0I36DRAFT_414872</name>
</gene>
<evidence type="ECO:0008006" key="7">
    <source>
        <dbReference type="Google" id="ProtNLM"/>
    </source>
</evidence>
<dbReference type="InterPro" id="IPR049049">
    <property type="entry name" value="Beta-AFase-like_GH127_C"/>
</dbReference>
<dbReference type="SUPFAM" id="SSF48208">
    <property type="entry name" value="Six-hairpin glycosidases"/>
    <property type="match status" value="1"/>
</dbReference>
<evidence type="ECO:0000259" key="4">
    <source>
        <dbReference type="Pfam" id="PF20737"/>
    </source>
</evidence>
<dbReference type="PANTHER" id="PTHR43465:SF2">
    <property type="entry name" value="DUF1680 DOMAIN PROTEIN (AFU_ORTHOLOGUE AFUA_1G08910)"/>
    <property type="match status" value="1"/>
</dbReference>
<dbReference type="AlphaFoldDB" id="A0A9P8Y1P1"/>
<dbReference type="PANTHER" id="PTHR43465">
    <property type="entry name" value="DUF1680 DOMAIN PROTEIN (AFU_ORTHOLOGUE AFUA_1G08910)"/>
    <property type="match status" value="1"/>
</dbReference>
<dbReference type="InterPro" id="IPR049046">
    <property type="entry name" value="Beta-AFase-like_GH127_middle"/>
</dbReference>
<evidence type="ECO:0000259" key="3">
    <source>
        <dbReference type="Pfam" id="PF20736"/>
    </source>
</evidence>
<sequence>MAQHPQTIFHETTLPSPSLLQSRREIFHAVGVKAQLAQLRKTGRYTCFDLKWQPGVYDDLSRWPCPPPVYWDSDVAKWIEGACYLLLDRYDAEVDAAVRAIVDMMRSAQGDDGYLNLYFTVIEPEKRWSNLRDQHELYNAGHLVEAALAHSKYYKNDLLLEPIIRYVKLIRSVFGPEEGRRHGYPGHPETELALLRLHAVTGNQDAYELGRYFIEERGNPTGQHGQHYYDWEAEERGDSPWKRPNSYVHAYDHFYNQSHKPILEQDTVEGHAVRAILWDNMVDRKMYLTGGIGAMLNWEGFGIDYFLPQGTDDGGCYNETCASIGVMMLAERLLHLDLDSRYADVMELCLYNTVMGAMGLDGRSFTYVNQLASSEKDNDRRESWFETSCCPPNLMRLFGSIGGYLWDYGSPAADEVFVNVHLYTTAEVSFETGGGAKVSFAQLSDWPQDGKVSFQIKAPSTLKTTIRLRWPSWSPDYKITPSTAEEFECVGGYIVIPSSYTSKHSEFTVDFDGFAPRQVYPHPYTNQHVVALARGPVVYCVEDTDNPWEKDHFRDTGLARHGEIQERSRSMPMPLGSGDQAEKQCHYIELQAKGWTRKHEKGSDTRGRGRGQKSIRQAYAAEKEADNEEAVTLVFLPYYLRANRGGRGMMRVGLLRE</sequence>
<reference evidence="5" key="1">
    <citation type="journal article" date="2021" name="Nat. Commun.">
        <title>Genetic determinants of endophytism in the Arabidopsis root mycobiome.</title>
        <authorList>
            <person name="Mesny F."/>
            <person name="Miyauchi S."/>
            <person name="Thiergart T."/>
            <person name="Pickel B."/>
            <person name="Atanasova L."/>
            <person name="Karlsson M."/>
            <person name="Huettel B."/>
            <person name="Barry K.W."/>
            <person name="Haridas S."/>
            <person name="Chen C."/>
            <person name="Bauer D."/>
            <person name="Andreopoulos W."/>
            <person name="Pangilinan J."/>
            <person name="LaButti K."/>
            <person name="Riley R."/>
            <person name="Lipzen A."/>
            <person name="Clum A."/>
            <person name="Drula E."/>
            <person name="Henrissat B."/>
            <person name="Kohler A."/>
            <person name="Grigoriev I.V."/>
            <person name="Martin F.M."/>
            <person name="Hacquard S."/>
        </authorList>
    </citation>
    <scope>NUCLEOTIDE SEQUENCE</scope>
    <source>
        <strain evidence="5">MPI-CAGE-CH-0230</strain>
    </source>
</reference>
<protein>
    <recommendedName>
        <fullName evidence="7">Non-reducing end beta-L-arabinofuranosidase</fullName>
    </recommendedName>
</protein>